<gene>
    <name evidence="1" type="ORF">TNCT_645151</name>
</gene>
<evidence type="ECO:0000313" key="2">
    <source>
        <dbReference type="Proteomes" id="UP000887116"/>
    </source>
</evidence>
<keyword evidence="2" id="KW-1185">Reference proteome</keyword>
<protein>
    <submittedName>
        <fullName evidence="1">Uncharacterized protein</fullName>
    </submittedName>
</protein>
<evidence type="ECO:0000313" key="1">
    <source>
        <dbReference type="EMBL" id="GFQ84013.1"/>
    </source>
</evidence>
<proteinExistence type="predicted"/>
<organism evidence="1 2">
    <name type="scientific">Trichonephila clavata</name>
    <name type="common">Joro spider</name>
    <name type="synonym">Nephila clavata</name>
    <dbReference type="NCBI Taxonomy" id="2740835"/>
    <lineage>
        <taxon>Eukaryota</taxon>
        <taxon>Metazoa</taxon>
        <taxon>Ecdysozoa</taxon>
        <taxon>Arthropoda</taxon>
        <taxon>Chelicerata</taxon>
        <taxon>Arachnida</taxon>
        <taxon>Araneae</taxon>
        <taxon>Araneomorphae</taxon>
        <taxon>Entelegynae</taxon>
        <taxon>Araneoidea</taxon>
        <taxon>Nephilidae</taxon>
        <taxon>Trichonephila</taxon>
    </lineage>
</organism>
<comment type="caution">
    <text evidence="1">The sequence shown here is derived from an EMBL/GenBank/DDBJ whole genome shotgun (WGS) entry which is preliminary data.</text>
</comment>
<name>A0A8X6GJV3_TRICU</name>
<reference evidence="1" key="1">
    <citation type="submission" date="2020-07" db="EMBL/GenBank/DDBJ databases">
        <title>Multicomponent nature underlies the extraordinary mechanical properties of spider dragline silk.</title>
        <authorList>
            <person name="Kono N."/>
            <person name="Nakamura H."/>
            <person name="Mori M."/>
            <person name="Yoshida Y."/>
            <person name="Ohtoshi R."/>
            <person name="Malay A.D."/>
            <person name="Moran D.A.P."/>
            <person name="Tomita M."/>
            <person name="Numata K."/>
            <person name="Arakawa K."/>
        </authorList>
    </citation>
    <scope>NUCLEOTIDE SEQUENCE</scope>
</reference>
<sequence length="88" mass="9907">MKKHLHFVNGNYVNNTPFSKVSQLNYEIISNINGTTYNGSTEPSLKLEPRVASKLLKPPELSTSGYASNELFWLPLGQLVPLQEARFQ</sequence>
<dbReference type="Proteomes" id="UP000887116">
    <property type="component" value="Unassembled WGS sequence"/>
</dbReference>
<dbReference type="EMBL" id="BMAO01032697">
    <property type="protein sequence ID" value="GFQ84013.1"/>
    <property type="molecule type" value="Genomic_DNA"/>
</dbReference>
<accession>A0A8X6GJV3</accession>
<dbReference type="AlphaFoldDB" id="A0A8X6GJV3"/>